<evidence type="ECO:0000313" key="7">
    <source>
        <dbReference type="EMBL" id="CAJ0679903.1"/>
    </source>
</evidence>
<feature type="transmembrane region" description="Helical" evidence="5">
    <location>
        <begin position="227"/>
        <end position="246"/>
    </location>
</feature>
<proteinExistence type="predicted"/>
<comment type="caution">
    <text evidence="7">The sequence shown here is derived from an EMBL/GenBank/DDBJ whole genome shotgun (WGS) entry which is preliminary data.</text>
</comment>
<dbReference type="InterPro" id="IPR051533">
    <property type="entry name" value="WaaL-like"/>
</dbReference>
<dbReference type="EMBL" id="CAUDKV010000003">
    <property type="protein sequence ID" value="CAJ0857179.1"/>
    <property type="molecule type" value="Genomic_DNA"/>
</dbReference>
<dbReference type="InterPro" id="IPR007016">
    <property type="entry name" value="O-antigen_ligase-rel_domated"/>
</dbReference>
<evidence type="ECO:0000256" key="2">
    <source>
        <dbReference type="ARBA" id="ARBA00022692"/>
    </source>
</evidence>
<name>A0AAD2AI88_9RALS</name>
<protein>
    <recommendedName>
        <fullName evidence="6">O-antigen ligase-related domain-containing protein</fullName>
    </recommendedName>
</protein>
<organism evidence="7 9">
    <name type="scientific">Ralstonia mannitolilytica</name>
    <dbReference type="NCBI Taxonomy" id="105219"/>
    <lineage>
        <taxon>Bacteria</taxon>
        <taxon>Pseudomonadati</taxon>
        <taxon>Pseudomonadota</taxon>
        <taxon>Betaproteobacteria</taxon>
        <taxon>Burkholderiales</taxon>
        <taxon>Burkholderiaceae</taxon>
        <taxon>Ralstonia</taxon>
    </lineage>
</organism>
<dbReference type="EMBL" id="CATVXE010000002">
    <property type="protein sequence ID" value="CAJ0679903.1"/>
    <property type="molecule type" value="Genomic_DNA"/>
</dbReference>
<dbReference type="PANTHER" id="PTHR37422">
    <property type="entry name" value="TEICHURONIC ACID BIOSYNTHESIS PROTEIN TUAE"/>
    <property type="match status" value="1"/>
</dbReference>
<feature type="transmembrane region" description="Helical" evidence="5">
    <location>
        <begin position="184"/>
        <end position="207"/>
    </location>
</feature>
<dbReference type="PANTHER" id="PTHR37422:SF23">
    <property type="entry name" value="TEICHURONIC ACID BIOSYNTHESIS PROTEIN TUAE"/>
    <property type="match status" value="1"/>
</dbReference>
<feature type="transmembrane region" description="Helical" evidence="5">
    <location>
        <begin position="80"/>
        <end position="98"/>
    </location>
</feature>
<keyword evidence="10" id="KW-1185">Reference proteome</keyword>
<feature type="transmembrane region" description="Helical" evidence="5">
    <location>
        <begin position="32"/>
        <end position="50"/>
    </location>
</feature>
<accession>A0AAD2AI88</accession>
<dbReference type="Pfam" id="PF04932">
    <property type="entry name" value="Wzy_C"/>
    <property type="match status" value="1"/>
</dbReference>
<evidence type="ECO:0000259" key="6">
    <source>
        <dbReference type="Pfam" id="PF04932"/>
    </source>
</evidence>
<evidence type="ECO:0000256" key="3">
    <source>
        <dbReference type="ARBA" id="ARBA00022989"/>
    </source>
</evidence>
<feature type="domain" description="O-antigen ligase-related" evidence="6">
    <location>
        <begin position="40"/>
        <end position="196"/>
    </location>
</feature>
<comment type="subcellular location">
    <subcellularLocation>
        <location evidence="1">Membrane</location>
        <topology evidence="1">Multi-pass membrane protein</topology>
    </subcellularLocation>
</comment>
<dbReference type="GO" id="GO:0016020">
    <property type="term" value="C:membrane"/>
    <property type="evidence" value="ECO:0007669"/>
    <property type="project" value="UniProtKB-SubCell"/>
</dbReference>
<evidence type="ECO:0000313" key="10">
    <source>
        <dbReference type="Proteomes" id="UP001190452"/>
    </source>
</evidence>
<keyword evidence="3 5" id="KW-1133">Transmembrane helix</keyword>
<keyword evidence="2 5" id="KW-0812">Transmembrane</keyword>
<feature type="transmembrane region" description="Helical" evidence="5">
    <location>
        <begin position="6"/>
        <end position="25"/>
    </location>
</feature>
<evidence type="ECO:0000256" key="5">
    <source>
        <dbReference type="SAM" id="Phobius"/>
    </source>
</evidence>
<evidence type="ECO:0000256" key="1">
    <source>
        <dbReference type="ARBA" id="ARBA00004141"/>
    </source>
</evidence>
<reference evidence="7 10" key="1">
    <citation type="submission" date="2023-07" db="EMBL/GenBank/DDBJ databases">
        <authorList>
            <person name="Peeters C."/>
        </authorList>
    </citation>
    <scope>NUCLEOTIDE SEQUENCE</scope>
    <source>
        <strain evidence="8 10">R-77569</strain>
        <strain evidence="7">R-77591</strain>
    </source>
</reference>
<dbReference type="Proteomes" id="UP001190452">
    <property type="component" value="Unassembled WGS sequence"/>
</dbReference>
<evidence type="ECO:0000313" key="9">
    <source>
        <dbReference type="Proteomes" id="UP001190002"/>
    </source>
</evidence>
<feature type="transmembrane region" description="Helical" evidence="5">
    <location>
        <begin position="252"/>
        <end position="272"/>
    </location>
</feature>
<gene>
    <name evidence="8" type="ORF">R77569_01047</name>
    <name evidence="7" type="ORF">R77591_00566</name>
</gene>
<evidence type="ECO:0000256" key="4">
    <source>
        <dbReference type="ARBA" id="ARBA00023136"/>
    </source>
</evidence>
<dbReference type="Proteomes" id="UP001190002">
    <property type="component" value="Unassembled WGS sequence"/>
</dbReference>
<keyword evidence="4 5" id="KW-0472">Membrane</keyword>
<dbReference type="AlphaFoldDB" id="A0AAD2AI88"/>
<evidence type="ECO:0000313" key="8">
    <source>
        <dbReference type="EMBL" id="CAJ0857179.1"/>
    </source>
</evidence>
<sequence length="281" mass="29674">MRPSAWVQPIAFANMVAALGLIGFIRPGVTRRTHAAAWLTVGLALAVLVLNGTRGGLLALLVPMPVLLFVRHPSLKGPKFVVAISGLVLVLAALYAVVDGKGAGRFAQVQSEIQQFHKGSVDTSVGARLALWGIAIDTVLAKPWVGTGVGQFHTAVKTSRYCVNPADHPEVCRLGHAHDDMLEAAATMGLPGLIAVLAIFLVPGWLFAKFRRICRQAGNRLGERLAISGMAVVVASLISGLTQVTMAHQANAVFYAGITGLLLGLTVVQARFPHRGEAESM</sequence>